<gene>
    <name evidence="9" type="ORF">Ari01nite_29840</name>
</gene>
<evidence type="ECO:0000256" key="4">
    <source>
        <dbReference type="ARBA" id="ARBA00022692"/>
    </source>
</evidence>
<organism evidence="9 10">
    <name type="scientific">Paractinoplanes rishiriensis</name>
    <dbReference type="NCBI Taxonomy" id="1050105"/>
    <lineage>
        <taxon>Bacteria</taxon>
        <taxon>Bacillati</taxon>
        <taxon>Actinomycetota</taxon>
        <taxon>Actinomycetes</taxon>
        <taxon>Micromonosporales</taxon>
        <taxon>Micromonosporaceae</taxon>
        <taxon>Paractinoplanes</taxon>
    </lineage>
</organism>
<evidence type="ECO:0000256" key="3">
    <source>
        <dbReference type="ARBA" id="ARBA00022475"/>
    </source>
</evidence>
<keyword evidence="2" id="KW-0813">Transport</keyword>
<dbReference type="Pfam" id="PF00893">
    <property type="entry name" value="Multi_Drug_Res"/>
    <property type="match status" value="1"/>
</dbReference>
<comment type="similarity">
    <text evidence="7">Belongs to the drug/metabolite transporter (DMT) superfamily. Small multidrug resistance (SMR) (TC 2.A.7.1) family.</text>
</comment>
<evidence type="ECO:0000256" key="7">
    <source>
        <dbReference type="RuleBase" id="RU003942"/>
    </source>
</evidence>
<dbReference type="InterPro" id="IPR000390">
    <property type="entry name" value="Small_drug/metabolite_transptr"/>
</dbReference>
<evidence type="ECO:0000256" key="5">
    <source>
        <dbReference type="ARBA" id="ARBA00022989"/>
    </source>
</evidence>
<dbReference type="RefSeq" id="WP_203781819.1">
    <property type="nucleotide sequence ID" value="NZ_BOMV01000033.1"/>
</dbReference>
<dbReference type="InterPro" id="IPR045324">
    <property type="entry name" value="Small_multidrug_res"/>
</dbReference>
<evidence type="ECO:0000256" key="8">
    <source>
        <dbReference type="SAM" id="Phobius"/>
    </source>
</evidence>
<dbReference type="AlphaFoldDB" id="A0A919JXL4"/>
<keyword evidence="10" id="KW-1185">Reference proteome</keyword>
<feature type="transmembrane region" description="Helical" evidence="8">
    <location>
        <begin position="31"/>
        <end position="53"/>
    </location>
</feature>
<protein>
    <submittedName>
        <fullName evidence="9">Cation transporter</fullName>
    </submittedName>
</protein>
<comment type="caution">
    <text evidence="9">The sequence shown here is derived from an EMBL/GenBank/DDBJ whole genome shotgun (WGS) entry which is preliminary data.</text>
</comment>
<dbReference type="GO" id="GO:0005886">
    <property type="term" value="C:plasma membrane"/>
    <property type="evidence" value="ECO:0007669"/>
    <property type="project" value="UniProtKB-SubCell"/>
</dbReference>
<dbReference type="InterPro" id="IPR037185">
    <property type="entry name" value="EmrE-like"/>
</dbReference>
<feature type="transmembrane region" description="Helical" evidence="8">
    <location>
        <begin position="59"/>
        <end position="80"/>
    </location>
</feature>
<name>A0A919JXL4_9ACTN</name>
<sequence length="108" mass="10954">MIWIYLAGAILSEVSGTLALRMAAQPGATRWWFAGVAAGYLTAFGCLGLALAGGMPVGVAYGIWAACGVALTALASRLLFREPFTGVMGLGVALIIGGVLCIELGAVH</sequence>
<comment type="subcellular location">
    <subcellularLocation>
        <location evidence="1 7">Cell membrane</location>
        <topology evidence="1 7">Multi-pass membrane protein</topology>
    </subcellularLocation>
</comment>
<feature type="transmembrane region" description="Helical" evidence="8">
    <location>
        <begin position="87"/>
        <end position="107"/>
    </location>
</feature>
<keyword evidence="5 8" id="KW-1133">Transmembrane helix</keyword>
<dbReference type="Gene3D" id="1.10.3730.20">
    <property type="match status" value="1"/>
</dbReference>
<dbReference type="SUPFAM" id="SSF103481">
    <property type="entry name" value="Multidrug resistance efflux transporter EmrE"/>
    <property type="match status" value="1"/>
</dbReference>
<accession>A0A919JXL4</accession>
<evidence type="ECO:0000256" key="1">
    <source>
        <dbReference type="ARBA" id="ARBA00004651"/>
    </source>
</evidence>
<dbReference type="EMBL" id="BOMV01000033">
    <property type="protein sequence ID" value="GIE95519.1"/>
    <property type="molecule type" value="Genomic_DNA"/>
</dbReference>
<keyword evidence="3" id="KW-1003">Cell membrane</keyword>
<proteinExistence type="inferred from homology"/>
<evidence type="ECO:0000313" key="9">
    <source>
        <dbReference type="EMBL" id="GIE95519.1"/>
    </source>
</evidence>
<evidence type="ECO:0000256" key="2">
    <source>
        <dbReference type="ARBA" id="ARBA00022448"/>
    </source>
</evidence>
<keyword evidence="4 7" id="KW-0812">Transmembrane</keyword>
<reference evidence="9" key="1">
    <citation type="submission" date="2021-01" db="EMBL/GenBank/DDBJ databases">
        <title>Whole genome shotgun sequence of Actinoplanes rishiriensis NBRC 108556.</title>
        <authorList>
            <person name="Komaki H."/>
            <person name="Tamura T."/>
        </authorList>
    </citation>
    <scope>NUCLEOTIDE SEQUENCE</scope>
    <source>
        <strain evidence="9">NBRC 108556</strain>
    </source>
</reference>
<evidence type="ECO:0000313" key="10">
    <source>
        <dbReference type="Proteomes" id="UP000636960"/>
    </source>
</evidence>
<keyword evidence="6 8" id="KW-0472">Membrane</keyword>
<dbReference type="GO" id="GO:0022857">
    <property type="term" value="F:transmembrane transporter activity"/>
    <property type="evidence" value="ECO:0007669"/>
    <property type="project" value="InterPro"/>
</dbReference>
<dbReference type="Proteomes" id="UP000636960">
    <property type="component" value="Unassembled WGS sequence"/>
</dbReference>
<dbReference type="PANTHER" id="PTHR30561">
    <property type="entry name" value="SMR FAMILY PROTON-DEPENDENT DRUG EFFLUX TRANSPORTER SUGE"/>
    <property type="match status" value="1"/>
</dbReference>
<evidence type="ECO:0000256" key="6">
    <source>
        <dbReference type="ARBA" id="ARBA00023136"/>
    </source>
</evidence>
<dbReference type="PANTHER" id="PTHR30561:SF1">
    <property type="entry name" value="MULTIDRUG TRANSPORTER EMRE"/>
    <property type="match status" value="1"/>
</dbReference>